<gene>
    <name evidence="3" type="ORF">Spa11_42960</name>
</gene>
<dbReference type="EMBL" id="CP036349">
    <property type="protein sequence ID" value="QDV76072.1"/>
    <property type="molecule type" value="Genomic_DNA"/>
</dbReference>
<protein>
    <recommendedName>
        <fullName evidence="5">DUF2149 domain-containing protein</fullName>
    </recommendedName>
</protein>
<name>A0A518KE47_9BACT</name>
<evidence type="ECO:0000256" key="2">
    <source>
        <dbReference type="SAM" id="Phobius"/>
    </source>
</evidence>
<feature type="transmembrane region" description="Helical" evidence="2">
    <location>
        <begin position="28"/>
        <end position="50"/>
    </location>
</feature>
<dbReference type="Proteomes" id="UP000316426">
    <property type="component" value="Chromosome"/>
</dbReference>
<sequence>MRARKKAVRSRNSGSHRRLLSGHDDDPLGGVANLFDVAMVFAVAILLVLLSRAPMVGALSASDSATVLKNPNEPDMEIIVRDGERLEHYRVSENELQGSGERLGVAYRLENGEVVYVPNVATKSSKR</sequence>
<keyword evidence="2" id="KW-1133">Transmembrane helix</keyword>
<proteinExistence type="predicted"/>
<keyword evidence="2" id="KW-0472">Membrane</keyword>
<accession>A0A518KE47</accession>
<evidence type="ECO:0000256" key="1">
    <source>
        <dbReference type="SAM" id="MobiDB-lite"/>
    </source>
</evidence>
<reference evidence="3 4" key="1">
    <citation type="submission" date="2019-02" db="EMBL/GenBank/DDBJ databases">
        <title>Deep-cultivation of Planctomycetes and their phenomic and genomic characterization uncovers novel biology.</title>
        <authorList>
            <person name="Wiegand S."/>
            <person name="Jogler M."/>
            <person name="Boedeker C."/>
            <person name="Pinto D."/>
            <person name="Vollmers J."/>
            <person name="Rivas-Marin E."/>
            <person name="Kohn T."/>
            <person name="Peeters S.H."/>
            <person name="Heuer A."/>
            <person name="Rast P."/>
            <person name="Oberbeckmann S."/>
            <person name="Bunk B."/>
            <person name="Jeske O."/>
            <person name="Meyerdierks A."/>
            <person name="Storesund J.E."/>
            <person name="Kallscheuer N."/>
            <person name="Luecker S."/>
            <person name="Lage O.M."/>
            <person name="Pohl T."/>
            <person name="Merkel B.J."/>
            <person name="Hornburger P."/>
            <person name="Mueller R.-W."/>
            <person name="Bruemmer F."/>
            <person name="Labrenz M."/>
            <person name="Spormann A.M."/>
            <person name="Op den Camp H."/>
            <person name="Overmann J."/>
            <person name="Amann R."/>
            <person name="Jetten M.S.M."/>
            <person name="Mascher T."/>
            <person name="Medema M.H."/>
            <person name="Devos D.P."/>
            <person name="Kaster A.-K."/>
            <person name="Ovreas L."/>
            <person name="Rohde M."/>
            <person name="Galperin M.Y."/>
            <person name="Jogler C."/>
        </authorList>
    </citation>
    <scope>NUCLEOTIDE SEQUENCE [LARGE SCALE GENOMIC DNA]</scope>
    <source>
        <strain evidence="3 4">Spa11</strain>
    </source>
</reference>
<organism evidence="3 4">
    <name type="scientific">Botrimarina mediterranea</name>
    <dbReference type="NCBI Taxonomy" id="2528022"/>
    <lineage>
        <taxon>Bacteria</taxon>
        <taxon>Pseudomonadati</taxon>
        <taxon>Planctomycetota</taxon>
        <taxon>Planctomycetia</taxon>
        <taxon>Pirellulales</taxon>
        <taxon>Lacipirellulaceae</taxon>
        <taxon>Botrimarina</taxon>
    </lineage>
</organism>
<dbReference type="InterPro" id="IPR018676">
    <property type="entry name" value="DUF2149"/>
</dbReference>
<feature type="region of interest" description="Disordered" evidence="1">
    <location>
        <begin position="1"/>
        <end position="22"/>
    </location>
</feature>
<evidence type="ECO:0008006" key="5">
    <source>
        <dbReference type="Google" id="ProtNLM"/>
    </source>
</evidence>
<dbReference type="AlphaFoldDB" id="A0A518KE47"/>
<keyword evidence="4" id="KW-1185">Reference proteome</keyword>
<keyword evidence="2" id="KW-0812">Transmembrane</keyword>
<dbReference type="KEGG" id="bmei:Spa11_42960"/>
<evidence type="ECO:0000313" key="3">
    <source>
        <dbReference type="EMBL" id="QDV76072.1"/>
    </source>
</evidence>
<dbReference type="Pfam" id="PF09919">
    <property type="entry name" value="DUF2149"/>
    <property type="match status" value="1"/>
</dbReference>
<feature type="compositionally biased region" description="Basic residues" evidence="1">
    <location>
        <begin position="1"/>
        <end position="20"/>
    </location>
</feature>
<evidence type="ECO:0000313" key="4">
    <source>
        <dbReference type="Proteomes" id="UP000316426"/>
    </source>
</evidence>